<dbReference type="Gene3D" id="2.40.50.100">
    <property type="match status" value="1"/>
</dbReference>
<evidence type="ECO:0000259" key="7">
    <source>
        <dbReference type="PROSITE" id="PS50893"/>
    </source>
</evidence>
<feature type="domain" description="ABC transporter" evidence="7">
    <location>
        <begin position="3"/>
        <end position="233"/>
    </location>
</feature>
<sequence>MPISLKNVGKVYDQTSVLEDVNVEIKDGEFFVIVGPSGCGKSTLLRMIAGLIPMSTGDLLIDNEVANDLPPKERNLSMVFQSYALFPFMSVRDNVAFGLKARRMATDEINKRVTQAIDTVGLTDLGGRKPSELSGGQRQRVALARAIASDAKVCLMDEPLSNLDAQLRAKMRLELRELQRQLGITVIYVTHDQVEAMTMADRVMVLNDHRVQQIDVPISIYNHPNNEFVAKFFGTPQINLFNATANHDNLQVTDDLVFSSRRLLNDGESYRVGIRPGDLQVKVDSRGANARVISVSYLGDKVVATARLKNDQEIRLVLDNQVTLNADDLIRITGAKTMYVFDEQSNQLIFQEEEVISDGATIGTI</sequence>
<dbReference type="PANTHER" id="PTHR43875">
    <property type="entry name" value="MALTODEXTRIN IMPORT ATP-BINDING PROTEIN MSMX"/>
    <property type="match status" value="1"/>
</dbReference>
<dbReference type="Gene3D" id="3.40.50.300">
    <property type="entry name" value="P-loop containing nucleotide triphosphate hydrolases"/>
    <property type="match status" value="1"/>
</dbReference>
<dbReference type="Proteomes" id="UP000030361">
    <property type="component" value="Chromosome"/>
</dbReference>
<dbReference type="InterPro" id="IPR003593">
    <property type="entry name" value="AAA+_ATPase"/>
</dbReference>
<dbReference type="RefSeq" id="WP_035165743.1">
    <property type="nucleotide sequence ID" value="NZ_CP018906.1"/>
</dbReference>
<evidence type="ECO:0000313" key="9">
    <source>
        <dbReference type="Proteomes" id="UP000030361"/>
    </source>
</evidence>
<dbReference type="GO" id="GO:0055052">
    <property type="term" value="C:ATP-binding cassette (ABC) transporter complex, substrate-binding subunit-containing"/>
    <property type="evidence" value="ECO:0007669"/>
    <property type="project" value="TreeGrafter"/>
</dbReference>
<dbReference type="InterPro" id="IPR047641">
    <property type="entry name" value="ABC_transpr_MalK/UgpC-like"/>
</dbReference>
<evidence type="ECO:0000256" key="1">
    <source>
        <dbReference type="ARBA" id="ARBA00022448"/>
    </source>
</evidence>
<evidence type="ECO:0000256" key="6">
    <source>
        <dbReference type="ARBA" id="ARBA00023136"/>
    </source>
</evidence>
<dbReference type="eggNOG" id="COG3842">
    <property type="taxonomic scope" value="Bacteria"/>
</dbReference>
<evidence type="ECO:0000256" key="2">
    <source>
        <dbReference type="ARBA" id="ARBA00022475"/>
    </source>
</evidence>
<gene>
    <name evidence="8" type="ORF">PL11_001215</name>
</gene>
<dbReference type="GO" id="GO:0016887">
    <property type="term" value="F:ATP hydrolysis activity"/>
    <property type="evidence" value="ECO:0007669"/>
    <property type="project" value="InterPro"/>
</dbReference>
<keyword evidence="4 8" id="KW-0067">ATP-binding</keyword>
<dbReference type="PANTHER" id="PTHR43875:SF15">
    <property type="entry name" value="TREHALOSE IMPORT ATP-BINDING PROTEIN SUGC"/>
    <property type="match status" value="1"/>
</dbReference>
<dbReference type="SUPFAM" id="SSF50331">
    <property type="entry name" value="MOP-like"/>
    <property type="match status" value="1"/>
</dbReference>
<keyword evidence="6" id="KW-0472">Membrane</keyword>
<protein>
    <submittedName>
        <fullName evidence="8">Glycerol-3-phosphate ABC transporter ATP-binding protein</fullName>
    </submittedName>
</protein>
<organism evidence="8 9">
    <name type="scientific">Lentilactobacillus curieae</name>
    <dbReference type="NCBI Taxonomy" id="1138822"/>
    <lineage>
        <taxon>Bacteria</taxon>
        <taxon>Bacillati</taxon>
        <taxon>Bacillota</taxon>
        <taxon>Bacilli</taxon>
        <taxon>Lactobacillales</taxon>
        <taxon>Lactobacillaceae</taxon>
        <taxon>Lentilactobacillus</taxon>
    </lineage>
</organism>
<dbReference type="FunFam" id="3.40.50.300:FF:000042">
    <property type="entry name" value="Maltose/maltodextrin ABC transporter, ATP-binding protein"/>
    <property type="match status" value="1"/>
</dbReference>
<dbReference type="Gene3D" id="2.40.50.140">
    <property type="entry name" value="Nucleic acid-binding proteins"/>
    <property type="match status" value="1"/>
</dbReference>
<dbReference type="AlphaFoldDB" id="A0A1S6QG87"/>
<keyword evidence="9" id="KW-1185">Reference proteome</keyword>
<dbReference type="PROSITE" id="PS50893">
    <property type="entry name" value="ABC_TRANSPORTER_2"/>
    <property type="match status" value="1"/>
</dbReference>
<dbReference type="InterPro" id="IPR027417">
    <property type="entry name" value="P-loop_NTPase"/>
</dbReference>
<evidence type="ECO:0000256" key="4">
    <source>
        <dbReference type="ARBA" id="ARBA00022840"/>
    </source>
</evidence>
<dbReference type="KEGG" id="lcu:PL11_001215"/>
<dbReference type="InterPro" id="IPR003439">
    <property type="entry name" value="ABC_transporter-like_ATP-bd"/>
</dbReference>
<dbReference type="EMBL" id="CP018906">
    <property type="protein sequence ID" value="AQW20627.1"/>
    <property type="molecule type" value="Genomic_DNA"/>
</dbReference>
<dbReference type="PROSITE" id="PS00211">
    <property type="entry name" value="ABC_TRANSPORTER_1"/>
    <property type="match status" value="1"/>
</dbReference>
<keyword evidence="1" id="KW-0813">Transport</keyword>
<evidence type="ECO:0000313" key="8">
    <source>
        <dbReference type="EMBL" id="AQW20627.1"/>
    </source>
</evidence>
<evidence type="ECO:0000256" key="5">
    <source>
        <dbReference type="ARBA" id="ARBA00022967"/>
    </source>
</evidence>
<keyword evidence="2" id="KW-1003">Cell membrane</keyword>
<evidence type="ECO:0000256" key="3">
    <source>
        <dbReference type="ARBA" id="ARBA00022741"/>
    </source>
</evidence>
<dbReference type="OrthoDB" id="9790614at2"/>
<dbReference type="SUPFAM" id="SSF52540">
    <property type="entry name" value="P-loop containing nucleoside triphosphate hydrolases"/>
    <property type="match status" value="1"/>
</dbReference>
<accession>A0A1S6QG87</accession>
<dbReference type="SMART" id="SM00382">
    <property type="entry name" value="AAA"/>
    <property type="match status" value="1"/>
</dbReference>
<dbReference type="GO" id="GO:0005524">
    <property type="term" value="F:ATP binding"/>
    <property type="evidence" value="ECO:0007669"/>
    <property type="project" value="UniProtKB-KW"/>
</dbReference>
<dbReference type="InterPro" id="IPR012340">
    <property type="entry name" value="NA-bd_OB-fold"/>
</dbReference>
<dbReference type="Pfam" id="PF08402">
    <property type="entry name" value="TOBE_2"/>
    <property type="match status" value="1"/>
</dbReference>
<proteinExistence type="predicted"/>
<reference evidence="8 9" key="1">
    <citation type="journal article" date="2015" name="Genome Announc.">
        <title>Genome Sequence of Lactobacillus curieae CCTCC M 2011381T, a Novel Producer of Gamma-aminobutyric Acid.</title>
        <authorList>
            <person name="Wang Y."/>
            <person name="Wang Y."/>
            <person name="Lang C."/>
            <person name="Wei D."/>
            <person name="Xu P."/>
            <person name="Xie J."/>
        </authorList>
    </citation>
    <scope>NUCLEOTIDE SEQUENCE [LARGE SCALE GENOMIC DNA]</scope>
    <source>
        <strain evidence="8 9">CCTCC M 2011381</strain>
    </source>
</reference>
<dbReference type="InterPro" id="IPR017871">
    <property type="entry name" value="ABC_transporter-like_CS"/>
</dbReference>
<dbReference type="Pfam" id="PF00005">
    <property type="entry name" value="ABC_tran"/>
    <property type="match status" value="1"/>
</dbReference>
<dbReference type="InterPro" id="IPR013611">
    <property type="entry name" value="Transp-assoc_OB_typ2"/>
</dbReference>
<keyword evidence="5" id="KW-1278">Translocase</keyword>
<keyword evidence="3" id="KW-0547">Nucleotide-binding</keyword>
<name>A0A1S6QG87_9LACO</name>
<dbReference type="GO" id="GO:0140359">
    <property type="term" value="F:ABC-type transporter activity"/>
    <property type="evidence" value="ECO:0007669"/>
    <property type="project" value="UniProtKB-ARBA"/>
</dbReference>
<dbReference type="InterPro" id="IPR008995">
    <property type="entry name" value="Mo/tungstate-bd_C_term_dom"/>
</dbReference>